<accession>A0ABV0P384</accession>
<evidence type="ECO:0000313" key="1">
    <source>
        <dbReference type="EMBL" id="MEQ2177596.1"/>
    </source>
</evidence>
<name>A0ABV0P384_9TELE</name>
<dbReference type="Proteomes" id="UP001476798">
    <property type="component" value="Unassembled WGS sequence"/>
</dbReference>
<dbReference type="EMBL" id="JAHRIO010060200">
    <property type="protein sequence ID" value="MEQ2177596.1"/>
    <property type="molecule type" value="Genomic_DNA"/>
</dbReference>
<proteinExistence type="predicted"/>
<keyword evidence="2" id="KW-1185">Reference proteome</keyword>
<gene>
    <name evidence="1" type="primary">DHTKD1_2</name>
    <name evidence="1" type="ORF">GOODEAATRI_005161</name>
</gene>
<protein>
    <submittedName>
        <fullName evidence="1">2-oxoglutarate dehydrogenase E1 component DHKTD1, mitochondrial</fullName>
    </submittedName>
</protein>
<feature type="non-terminal residue" evidence="1">
    <location>
        <position position="1"/>
    </location>
</feature>
<comment type="caution">
    <text evidence="1">The sequence shown here is derived from an EMBL/GenBank/DDBJ whole genome shotgun (WGS) entry which is preliminary data.</text>
</comment>
<sequence length="68" mass="7393">HGLARLVEAYRTHGHKAAKINPLLPQQPVGDSVPEIDVLASAVRGTLNTSGMFRRDLQNIMSVHSFSS</sequence>
<reference evidence="1 2" key="1">
    <citation type="submission" date="2021-06" db="EMBL/GenBank/DDBJ databases">
        <authorList>
            <person name="Palmer J.M."/>
        </authorList>
    </citation>
    <scope>NUCLEOTIDE SEQUENCE [LARGE SCALE GENOMIC DNA]</scope>
    <source>
        <strain evidence="1 2">GA_2019</strain>
        <tissue evidence="1">Muscle</tissue>
    </source>
</reference>
<evidence type="ECO:0000313" key="2">
    <source>
        <dbReference type="Proteomes" id="UP001476798"/>
    </source>
</evidence>
<organism evidence="1 2">
    <name type="scientific">Goodea atripinnis</name>
    <dbReference type="NCBI Taxonomy" id="208336"/>
    <lineage>
        <taxon>Eukaryota</taxon>
        <taxon>Metazoa</taxon>
        <taxon>Chordata</taxon>
        <taxon>Craniata</taxon>
        <taxon>Vertebrata</taxon>
        <taxon>Euteleostomi</taxon>
        <taxon>Actinopterygii</taxon>
        <taxon>Neopterygii</taxon>
        <taxon>Teleostei</taxon>
        <taxon>Neoteleostei</taxon>
        <taxon>Acanthomorphata</taxon>
        <taxon>Ovalentaria</taxon>
        <taxon>Atherinomorphae</taxon>
        <taxon>Cyprinodontiformes</taxon>
        <taxon>Goodeidae</taxon>
        <taxon>Goodea</taxon>
    </lineage>
</organism>
<dbReference type="Gene3D" id="1.10.287.1150">
    <property type="entry name" value="TPP helical domain"/>
    <property type="match status" value="1"/>
</dbReference>